<keyword evidence="1" id="KW-0472">Membrane</keyword>
<dbReference type="EMBL" id="PDKJ01000007">
    <property type="protein sequence ID" value="RXJ68047.1"/>
    <property type="molecule type" value="Genomic_DNA"/>
</dbReference>
<feature type="transmembrane region" description="Helical" evidence="1">
    <location>
        <begin position="324"/>
        <end position="349"/>
    </location>
</feature>
<protein>
    <submittedName>
        <fullName evidence="2">Tellurium resistance protein TerC</fullName>
    </submittedName>
</protein>
<feature type="transmembrane region" description="Helical" evidence="1">
    <location>
        <begin position="161"/>
        <end position="181"/>
    </location>
</feature>
<reference evidence="2 3" key="1">
    <citation type="submission" date="2017-10" db="EMBL/GenBank/DDBJ databases">
        <title>Genomics of the genus Arcobacter.</title>
        <authorList>
            <person name="Perez-Cataluna A."/>
            <person name="Figueras M.J."/>
        </authorList>
    </citation>
    <scope>NUCLEOTIDE SEQUENCE [LARGE SCALE GENOMIC DNA]</scope>
    <source>
        <strain evidence="2 3">CECT 8993</strain>
    </source>
</reference>
<name>A0A4Q0YCD6_9BACT</name>
<feature type="transmembrane region" description="Helical" evidence="1">
    <location>
        <begin position="6"/>
        <end position="23"/>
    </location>
</feature>
<evidence type="ECO:0000256" key="1">
    <source>
        <dbReference type="SAM" id="Phobius"/>
    </source>
</evidence>
<feature type="transmembrane region" description="Helical" evidence="1">
    <location>
        <begin position="249"/>
        <end position="270"/>
    </location>
</feature>
<sequence>MNLSLLSGILIFASFLITIFSYFFLNELFIFSGIFAWLALILLFRKVSNIKLLILLLGLSFAIFLFCVIKDFKIDFERAILVNQYLLTLLIGVGFLRLIATPKNENIKELPTGKNSFIKTYWGVHLFGSVINLSSLILVADKLYKRASLSKLQIILLTRAFSTDAYWSPFFVAFAAAITYAPNLMTSKILVIGIVLAVTAFFITLRELKDCDFSEFRGYPMQFDTLLLPFLLAILVLVTNHYYPNLKVILLISMFSILLTSLILPFKVGIKNAIKNLNSHVTTELPKMKNEIALFLVAGMFGVSVSSLLMGYNIDFPFKDFDAFAASIMLLVFILVSFIGIHPIISIAIVGNWTMDLNHTLLAATFLMSWSTSVSTSPFSGVNLTMQARYDLNAKEIFKTNLPYAFKMYIFCVILLFLLAKYLGI</sequence>
<evidence type="ECO:0000313" key="3">
    <source>
        <dbReference type="Proteomes" id="UP000290172"/>
    </source>
</evidence>
<dbReference type="AlphaFoldDB" id="A0A4Q0YCD6"/>
<feature type="transmembrane region" description="Helical" evidence="1">
    <location>
        <begin position="361"/>
        <end position="384"/>
    </location>
</feature>
<organism evidence="2 3">
    <name type="scientific">Halarcobacter ebronensis</name>
    <dbReference type="NCBI Taxonomy" id="1462615"/>
    <lineage>
        <taxon>Bacteria</taxon>
        <taxon>Pseudomonadati</taxon>
        <taxon>Campylobacterota</taxon>
        <taxon>Epsilonproteobacteria</taxon>
        <taxon>Campylobacterales</taxon>
        <taxon>Arcobacteraceae</taxon>
        <taxon>Halarcobacter</taxon>
    </lineage>
</organism>
<proteinExistence type="predicted"/>
<feature type="transmembrane region" description="Helical" evidence="1">
    <location>
        <begin position="226"/>
        <end position="243"/>
    </location>
</feature>
<feature type="transmembrane region" description="Helical" evidence="1">
    <location>
        <begin position="291"/>
        <end position="312"/>
    </location>
</feature>
<feature type="transmembrane region" description="Helical" evidence="1">
    <location>
        <begin position="187"/>
        <end position="205"/>
    </location>
</feature>
<comment type="caution">
    <text evidence="2">The sequence shown here is derived from an EMBL/GenBank/DDBJ whole genome shotgun (WGS) entry which is preliminary data.</text>
</comment>
<dbReference type="RefSeq" id="WP_128981199.1">
    <property type="nucleotide sequence ID" value="NZ_PDKJ01000007.1"/>
</dbReference>
<feature type="transmembrane region" description="Helical" evidence="1">
    <location>
        <begin position="28"/>
        <end position="44"/>
    </location>
</feature>
<keyword evidence="1" id="KW-0812">Transmembrane</keyword>
<gene>
    <name evidence="2" type="ORF">CRV08_08800</name>
</gene>
<feature type="transmembrane region" description="Helical" evidence="1">
    <location>
        <begin position="50"/>
        <end position="69"/>
    </location>
</feature>
<evidence type="ECO:0000313" key="2">
    <source>
        <dbReference type="EMBL" id="RXJ68047.1"/>
    </source>
</evidence>
<feature type="transmembrane region" description="Helical" evidence="1">
    <location>
        <begin position="404"/>
        <end position="423"/>
    </location>
</feature>
<accession>A0A4Q0YCD6</accession>
<keyword evidence="1" id="KW-1133">Transmembrane helix</keyword>
<feature type="transmembrane region" description="Helical" evidence="1">
    <location>
        <begin position="81"/>
        <end position="100"/>
    </location>
</feature>
<dbReference type="Proteomes" id="UP000290172">
    <property type="component" value="Unassembled WGS sequence"/>
</dbReference>
<feature type="transmembrane region" description="Helical" evidence="1">
    <location>
        <begin position="120"/>
        <end position="140"/>
    </location>
</feature>